<evidence type="ECO:0000313" key="1">
    <source>
        <dbReference type="EMBL" id="SVA01351.1"/>
    </source>
</evidence>
<sequence length="176" mass="20198">LNEGHLQIETGISIEKENSNINSLFRLGIIDGIELRINSNYLMDDQISKLKNTSFTDFEIGAKFRIQDNIDKKTKIGFLTHISIPTAPEVFSYNEYGFLNRLLVSYEINETDQLGYNIGYNKFKNYNGEFIYTIAYSKGFNSFGVFLELFGNESTDISLINFDSGITYQLDNNNQF</sequence>
<dbReference type="EMBL" id="UINC01002895">
    <property type="protein sequence ID" value="SVA01351.1"/>
    <property type="molecule type" value="Genomic_DNA"/>
</dbReference>
<name>A0A381SDF8_9ZZZZ</name>
<protein>
    <recommendedName>
        <fullName evidence="2">DUF5723 domain-containing protein</fullName>
    </recommendedName>
</protein>
<feature type="non-terminal residue" evidence="1">
    <location>
        <position position="176"/>
    </location>
</feature>
<organism evidence="1">
    <name type="scientific">marine metagenome</name>
    <dbReference type="NCBI Taxonomy" id="408172"/>
    <lineage>
        <taxon>unclassified sequences</taxon>
        <taxon>metagenomes</taxon>
        <taxon>ecological metagenomes</taxon>
    </lineage>
</organism>
<dbReference type="AlphaFoldDB" id="A0A381SDF8"/>
<evidence type="ECO:0008006" key="2">
    <source>
        <dbReference type="Google" id="ProtNLM"/>
    </source>
</evidence>
<reference evidence="1" key="1">
    <citation type="submission" date="2018-05" db="EMBL/GenBank/DDBJ databases">
        <authorList>
            <person name="Lanie J.A."/>
            <person name="Ng W.-L."/>
            <person name="Kazmierczak K.M."/>
            <person name="Andrzejewski T.M."/>
            <person name="Davidsen T.M."/>
            <person name="Wayne K.J."/>
            <person name="Tettelin H."/>
            <person name="Glass J.I."/>
            <person name="Rusch D."/>
            <person name="Podicherti R."/>
            <person name="Tsui H.-C.T."/>
            <person name="Winkler M.E."/>
        </authorList>
    </citation>
    <scope>NUCLEOTIDE SEQUENCE</scope>
</reference>
<dbReference type="InterPro" id="IPR025737">
    <property type="entry name" value="FApF"/>
</dbReference>
<accession>A0A381SDF8</accession>
<gene>
    <name evidence="1" type="ORF">METZ01_LOCUS54205</name>
</gene>
<dbReference type="Pfam" id="PF13557">
    <property type="entry name" value="Phenol_MetA_deg"/>
    <property type="match status" value="1"/>
</dbReference>
<proteinExistence type="predicted"/>
<feature type="non-terminal residue" evidence="1">
    <location>
        <position position="1"/>
    </location>
</feature>